<comment type="caution">
    <text evidence="4">The sequence shown here is derived from an EMBL/GenBank/DDBJ whole genome shotgun (WGS) entry which is preliminary data.</text>
</comment>
<feature type="compositionally biased region" description="Basic and acidic residues" evidence="1">
    <location>
        <begin position="544"/>
        <end position="561"/>
    </location>
</feature>
<feature type="transmembrane region" description="Helical" evidence="2">
    <location>
        <begin position="424"/>
        <end position="446"/>
    </location>
</feature>
<dbReference type="OrthoDB" id="10667702at2759"/>
<feature type="domain" description="Ig-like" evidence="3">
    <location>
        <begin position="229"/>
        <end position="309"/>
    </location>
</feature>
<evidence type="ECO:0000259" key="3">
    <source>
        <dbReference type="PROSITE" id="PS50835"/>
    </source>
</evidence>
<feature type="compositionally biased region" description="Basic and acidic residues" evidence="1">
    <location>
        <begin position="583"/>
        <end position="593"/>
    </location>
</feature>
<keyword evidence="5" id="KW-1185">Reference proteome</keyword>
<dbReference type="AlphaFoldDB" id="A0A2T7PGS4"/>
<accession>A0A2T7PGS4</accession>
<gene>
    <name evidence="4" type="ORF">C0Q70_08069</name>
</gene>
<feature type="compositionally biased region" description="Polar residues" evidence="1">
    <location>
        <begin position="468"/>
        <end position="512"/>
    </location>
</feature>
<reference evidence="4 5" key="1">
    <citation type="submission" date="2018-04" db="EMBL/GenBank/DDBJ databases">
        <title>The genome of golden apple snail Pomacea canaliculata provides insight into stress tolerance and invasive adaptation.</title>
        <authorList>
            <person name="Liu C."/>
            <person name="Liu B."/>
            <person name="Ren Y."/>
            <person name="Zhang Y."/>
            <person name="Wang H."/>
            <person name="Li S."/>
            <person name="Jiang F."/>
            <person name="Yin L."/>
            <person name="Zhang G."/>
            <person name="Qian W."/>
            <person name="Fan W."/>
        </authorList>
    </citation>
    <scope>NUCLEOTIDE SEQUENCE [LARGE SCALE GENOMIC DNA]</scope>
    <source>
        <strain evidence="4">SZHN2017</strain>
        <tissue evidence="4">Muscle</tissue>
    </source>
</reference>
<name>A0A2T7PGS4_POMCA</name>
<dbReference type="PROSITE" id="PS50835">
    <property type="entry name" value="IG_LIKE"/>
    <property type="match status" value="1"/>
</dbReference>
<evidence type="ECO:0000313" key="4">
    <source>
        <dbReference type="EMBL" id="PVD32626.1"/>
    </source>
</evidence>
<feature type="region of interest" description="Disordered" evidence="1">
    <location>
        <begin position="468"/>
        <end position="675"/>
    </location>
</feature>
<sequence>MRKLNAPRGTLRLDCGSYGEAIEGAGHLLTCQGLRTGDTVWWIKLSDVHGNISIANCTGDTTCLNKYQDKYEVTRVNETSQLQISRVVRDNTFVEGVWMCYTTTEESHCSIKTVYPPDLGQCQVRFDNTKQKVIGECEIHKIFPKPVCDWFQQILGSNKTSVPSTMTPTTVTPYVNSAGLTYFRSSCDMELPLPTREGVYFYLLQITPGYQTHNLTFTSTNIVRAPGQPQLLNCPITYVVSTDVASCTCNTSDLGSPRGSLSWRNPEGTTFVEVLDTTLTLRFTDVAPQYNGRPYRCTVNHYTQSKDVEFTPRIAESPGSPFIDGFFNDYKVNDELNMTCSSRGGIPPIQRVYFACAGQSDMTDMRSGELVTSLLTFRMSDSYRDALCVCFADNGVYTTKNITITLKMAGTDNSPAKNDNTVNIIVGVVVGVAGVITLAVIFGIYLKRKSLCDNTPYDSLSLTGLVRGSSTMSEPGQANESNGEQPPNPVSSSDVRNDPNNDFSGDDTNPRPNNRGVIYDNRKVVASKEQMSRTPENSTQSDLQTREEELKKSDRKRDRPIPSRPGSSGKLGDQTGRAPQKSKHSDSSRRKEQGTPSEAPGQFEMEQRSSDQVLAQGLSSTEQRRGMCDSLSSIDDGSISDDTMTTSVTTSTAMSVGTPTPSVTTSTAMSVGTPAPTSVTPLVEVSLEAGEFQTSAASSHI</sequence>
<keyword evidence="2" id="KW-1133">Transmembrane helix</keyword>
<evidence type="ECO:0000256" key="1">
    <source>
        <dbReference type="SAM" id="MobiDB-lite"/>
    </source>
</evidence>
<proteinExistence type="predicted"/>
<protein>
    <recommendedName>
        <fullName evidence="3">Ig-like domain-containing protein</fullName>
    </recommendedName>
</protein>
<feature type="compositionally biased region" description="Polar residues" evidence="1">
    <location>
        <begin position="610"/>
        <end position="621"/>
    </location>
</feature>
<dbReference type="Proteomes" id="UP000245119">
    <property type="component" value="Linkage Group LG4"/>
</dbReference>
<dbReference type="InterPro" id="IPR007110">
    <property type="entry name" value="Ig-like_dom"/>
</dbReference>
<feature type="compositionally biased region" description="Low complexity" evidence="1">
    <location>
        <begin position="629"/>
        <end position="667"/>
    </location>
</feature>
<feature type="compositionally biased region" description="Polar residues" evidence="1">
    <location>
        <begin position="532"/>
        <end position="543"/>
    </location>
</feature>
<evidence type="ECO:0000256" key="2">
    <source>
        <dbReference type="SAM" id="Phobius"/>
    </source>
</evidence>
<dbReference type="EMBL" id="PZQS01000004">
    <property type="protein sequence ID" value="PVD32626.1"/>
    <property type="molecule type" value="Genomic_DNA"/>
</dbReference>
<keyword evidence="2" id="KW-0472">Membrane</keyword>
<organism evidence="4 5">
    <name type="scientific">Pomacea canaliculata</name>
    <name type="common">Golden apple snail</name>
    <dbReference type="NCBI Taxonomy" id="400727"/>
    <lineage>
        <taxon>Eukaryota</taxon>
        <taxon>Metazoa</taxon>
        <taxon>Spiralia</taxon>
        <taxon>Lophotrochozoa</taxon>
        <taxon>Mollusca</taxon>
        <taxon>Gastropoda</taxon>
        <taxon>Caenogastropoda</taxon>
        <taxon>Architaenioglossa</taxon>
        <taxon>Ampullarioidea</taxon>
        <taxon>Ampullariidae</taxon>
        <taxon>Pomacea</taxon>
    </lineage>
</organism>
<keyword evidence="2" id="KW-0812">Transmembrane</keyword>
<evidence type="ECO:0000313" key="5">
    <source>
        <dbReference type="Proteomes" id="UP000245119"/>
    </source>
</evidence>